<protein>
    <submittedName>
        <fullName evidence="1">Uncharacterized protein</fullName>
    </submittedName>
</protein>
<keyword evidence="2" id="KW-1185">Reference proteome</keyword>
<organism evidence="1 2">
    <name type="scientific">Tanacetum coccineum</name>
    <dbReference type="NCBI Taxonomy" id="301880"/>
    <lineage>
        <taxon>Eukaryota</taxon>
        <taxon>Viridiplantae</taxon>
        <taxon>Streptophyta</taxon>
        <taxon>Embryophyta</taxon>
        <taxon>Tracheophyta</taxon>
        <taxon>Spermatophyta</taxon>
        <taxon>Magnoliopsida</taxon>
        <taxon>eudicotyledons</taxon>
        <taxon>Gunneridae</taxon>
        <taxon>Pentapetalae</taxon>
        <taxon>asterids</taxon>
        <taxon>campanulids</taxon>
        <taxon>Asterales</taxon>
        <taxon>Asteraceae</taxon>
        <taxon>Asteroideae</taxon>
        <taxon>Anthemideae</taxon>
        <taxon>Anthemidinae</taxon>
        <taxon>Tanacetum</taxon>
    </lineage>
</organism>
<sequence>MNDGYCNGGNIPGTFIIENQLHYQDYEWYKALEDSELKDEALRNKAIMKGFIKYDDDESRPHEGNIDEYWWRIYESGNLEVVLYKVKDIATCLVKYVKFWEDWEVDRYGNANLGDLDNSTNNVLIPLDSWTSGLLVYRLPLRVEYGVSTSTGYGISSSLSNTAYSIQLINTAYPLPLDTAYQLSGTETKIIDFRAKFFLPFLRANPADIFTLVTGRTYQSYNDIKINLSKEFLEELQKNTYHGWIDEDVIDHIAKEELVEKFFCKFYPDSYDGEDEMLDEGDVSTLNGIIRMVFVQKCCGGQDMDLPPCGV</sequence>
<gene>
    <name evidence="1" type="ORF">Tco_0859045</name>
</gene>
<dbReference type="EMBL" id="BQNB010013113">
    <property type="protein sequence ID" value="GJT12003.1"/>
    <property type="molecule type" value="Genomic_DNA"/>
</dbReference>
<evidence type="ECO:0000313" key="1">
    <source>
        <dbReference type="EMBL" id="GJT12003.1"/>
    </source>
</evidence>
<comment type="caution">
    <text evidence="1">The sequence shown here is derived from an EMBL/GenBank/DDBJ whole genome shotgun (WGS) entry which is preliminary data.</text>
</comment>
<reference evidence="1" key="1">
    <citation type="journal article" date="2022" name="Int. J. Mol. Sci.">
        <title>Draft Genome of Tanacetum Coccineum: Genomic Comparison of Closely Related Tanacetum-Family Plants.</title>
        <authorList>
            <person name="Yamashiro T."/>
            <person name="Shiraishi A."/>
            <person name="Nakayama K."/>
            <person name="Satake H."/>
        </authorList>
    </citation>
    <scope>NUCLEOTIDE SEQUENCE</scope>
</reference>
<accession>A0ABQ5BEU7</accession>
<dbReference type="Proteomes" id="UP001151760">
    <property type="component" value="Unassembled WGS sequence"/>
</dbReference>
<evidence type="ECO:0000313" key="2">
    <source>
        <dbReference type="Proteomes" id="UP001151760"/>
    </source>
</evidence>
<proteinExistence type="predicted"/>
<reference evidence="1" key="2">
    <citation type="submission" date="2022-01" db="EMBL/GenBank/DDBJ databases">
        <authorList>
            <person name="Yamashiro T."/>
            <person name="Shiraishi A."/>
            <person name="Satake H."/>
            <person name="Nakayama K."/>
        </authorList>
    </citation>
    <scope>NUCLEOTIDE SEQUENCE</scope>
</reference>
<name>A0ABQ5BEU7_9ASTR</name>